<feature type="region of interest" description="Disordered" evidence="1">
    <location>
        <begin position="94"/>
        <end position="124"/>
    </location>
</feature>
<dbReference type="Proteomes" id="UP000019132">
    <property type="component" value="Unassembled WGS sequence"/>
</dbReference>
<organism evidence="2 3">
    <name type="scientific">Globisporangium ultimum (strain ATCC 200006 / CBS 805.95 / DAOM BR144)</name>
    <name type="common">Pythium ultimum</name>
    <dbReference type="NCBI Taxonomy" id="431595"/>
    <lineage>
        <taxon>Eukaryota</taxon>
        <taxon>Sar</taxon>
        <taxon>Stramenopiles</taxon>
        <taxon>Oomycota</taxon>
        <taxon>Peronosporomycetes</taxon>
        <taxon>Pythiales</taxon>
        <taxon>Pythiaceae</taxon>
        <taxon>Globisporangium</taxon>
    </lineage>
</organism>
<feature type="compositionally biased region" description="Low complexity" evidence="1">
    <location>
        <begin position="96"/>
        <end position="108"/>
    </location>
</feature>
<evidence type="ECO:0000256" key="1">
    <source>
        <dbReference type="SAM" id="MobiDB-lite"/>
    </source>
</evidence>
<dbReference type="InParanoid" id="K3WCT0"/>
<feature type="region of interest" description="Disordered" evidence="1">
    <location>
        <begin position="395"/>
        <end position="421"/>
    </location>
</feature>
<dbReference type="EMBL" id="GL376628">
    <property type="status" value="NOT_ANNOTATED_CDS"/>
    <property type="molecule type" value="Genomic_DNA"/>
</dbReference>
<sequence>MQLARFARDRPQQIEDGIEKNDMPPYDVDTQQQMQQAEEFMRTIMDARAEQDTAVVAESCTGADTPVAAIDAVDVEIAAQTESDENVSAIEADFASTSSDSNSKTTSSGLTLPEPLENESSEGVQWNLISPWSEADDEEEERDDEVALPPVTTRGIFKRDAHDSSSSQVASPAVNMDSPTNMEEQLRQLIASEEKNHPVLAASCVSASVDFYTERICEVDADEDDEEFEVFNVNALVKTIHCVEELFEEKLDDDNTESAEDCTDGTRTSVGSTLDDSCEDTSTPRASASKLRWGRIKANTYTGSASASMQNAYAKIRSRTLSTTTNFRRSSSAMEDDGDFSSDDEGYSKERVSKLERNRRSLVARLNSASNNLKASSARKMSLLRFRSSSATTTASEESFRYSENSFPASPSHSDSFRGEAMSAPTFGSVEEAHLSQQQVRAQKLKASVRSGAIKAATYLNAASAEAARKIKSKTFRTQSSSTSSAKSAGDSEGEEPEPCPMSY</sequence>
<feature type="region of interest" description="Disordered" evidence="1">
    <location>
        <begin position="1"/>
        <end position="33"/>
    </location>
</feature>
<feature type="region of interest" description="Disordered" evidence="1">
    <location>
        <begin position="254"/>
        <end position="283"/>
    </location>
</feature>
<feature type="compositionally biased region" description="Basic and acidic residues" evidence="1">
    <location>
        <begin position="1"/>
        <end position="22"/>
    </location>
</feature>
<accession>K3WCT0</accession>
<dbReference type="EnsemblProtists" id="PYU1_T002771">
    <property type="protein sequence ID" value="PYU1_T002771"/>
    <property type="gene ID" value="PYU1_G002768"/>
</dbReference>
<name>K3WCT0_GLOUD</name>
<feature type="compositionally biased region" description="Low complexity" evidence="1">
    <location>
        <begin position="476"/>
        <end position="488"/>
    </location>
</feature>
<evidence type="ECO:0000313" key="2">
    <source>
        <dbReference type="EnsemblProtists" id="PYU1_T002771"/>
    </source>
</evidence>
<keyword evidence="3" id="KW-1185">Reference proteome</keyword>
<feature type="compositionally biased region" description="Polar residues" evidence="1">
    <location>
        <begin position="402"/>
        <end position="414"/>
    </location>
</feature>
<reference evidence="2" key="3">
    <citation type="submission" date="2015-02" db="UniProtKB">
        <authorList>
            <consortium name="EnsemblProtists"/>
        </authorList>
    </citation>
    <scope>IDENTIFICATION</scope>
    <source>
        <strain evidence="2">DAOM BR144</strain>
    </source>
</reference>
<protein>
    <submittedName>
        <fullName evidence="2">Uncharacterized protein</fullName>
    </submittedName>
</protein>
<feature type="region of interest" description="Disordered" evidence="1">
    <location>
        <begin position="327"/>
        <end position="353"/>
    </location>
</feature>
<feature type="region of interest" description="Disordered" evidence="1">
    <location>
        <begin position="472"/>
        <end position="504"/>
    </location>
</feature>
<proteinExistence type="predicted"/>
<feature type="compositionally biased region" description="Acidic residues" evidence="1">
    <location>
        <begin position="254"/>
        <end position="263"/>
    </location>
</feature>
<feature type="compositionally biased region" description="Polar residues" evidence="1">
    <location>
        <begin position="265"/>
        <end position="283"/>
    </location>
</feature>
<dbReference type="VEuPathDB" id="FungiDB:PYU1_G002768"/>
<dbReference type="HOGENOM" id="CLU_541334_0_0_1"/>
<reference evidence="3" key="1">
    <citation type="journal article" date="2010" name="Genome Biol.">
        <title>Genome sequence of the necrotrophic plant pathogen Pythium ultimum reveals original pathogenicity mechanisms and effector repertoire.</title>
        <authorList>
            <person name="Levesque C.A."/>
            <person name="Brouwer H."/>
            <person name="Cano L."/>
            <person name="Hamilton J.P."/>
            <person name="Holt C."/>
            <person name="Huitema E."/>
            <person name="Raffaele S."/>
            <person name="Robideau G.P."/>
            <person name="Thines M."/>
            <person name="Win J."/>
            <person name="Zerillo M.M."/>
            <person name="Beakes G.W."/>
            <person name="Boore J.L."/>
            <person name="Busam D."/>
            <person name="Dumas B."/>
            <person name="Ferriera S."/>
            <person name="Fuerstenberg S.I."/>
            <person name="Gachon C.M."/>
            <person name="Gaulin E."/>
            <person name="Govers F."/>
            <person name="Grenville-Briggs L."/>
            <person name="Horner N."/>
            <person name="Hostetler J."/>
            <person name="Jiang R.H."/>
            <person name="Johnson J."/>
            <person name="Krajaejun T."/>
            <person name="Lin H."/>
            <person name="Meijer H.J."/>
            <person name="Moore B."/>
            <person name="Morris P."/>
            <person name="Phuntmart V."/>
            <person name="Puiu D."/>
            <person name="Shetty J."/>
            <person name="Stajich J.E."/>
            <person name="Tripathy S."/>
            <person name="Wawra S."/>
            <person name="van West P."/>
            <person name="Whitty B.R."/>
            <person name="Coutinho P.M."/>
            <person name="Henrissat B."/>
            <person name="Martin F."/>
            <person name="Thomas P.D."/>
            <person name="Tyler B.M."/>
            <person name="De Vries R.P."/>
            <person name="Kamoun S."/>
            <person name="Yandell M."/>
            <person name="Tisserat N."/>
            <person name="Buell C.R."/>
        </authorList>
    </citation>
    <scope>NUCLEOTIDE SEQUENCE</scope>
    <source>
        <strain evidence="3">DAOM:BR144</strain>
    </source>
</reference>
<reference evidence="3" key="2">
    <citation type="submission" date="2010-04" db="EMBL/GenBank/DDBJ databases">
        <authorList>
            <person name="Buell R."/>
            <person name="Hamilton J."/>
            <person name="Hostetler J."/>
        </authorList>
    </citation>
    <scope>NUCLEOTIDE SEQUENCE [LARGE SCALE GENOMIC DNA]</scope>
    <source>
        <strain evidence="3">DAOM:BR144</strain>
    </source>
</reference>
<dbReference type="AlphaFoldDB" id="K3WCT0"/>
<feature type="compositionally biased region" description="Acidic residues" evidence="1">
    <location>
        <begin position="334"/>
        <end position="345"/>
    </location>
</feature>
<evidence type="ECO:0000313" key="3">
    <source>
        <dbReference type="Proteomes" id="UP000019132"/>
    </source>
</evidence>
<dbReference type="eggNOG" id="ENOG502RACT">
    <property type="taxonomic scope" value="Eukaryota"/>
</dbReference>